<dbReference type="AlphaFoldDB" id="A0A6P8IWB1"/>
<dbReference type="CDD" id="cd00882">
    <property type="entry name" value="Ras_like_GTPase"/>
    <property type="match status" value="1"/>
</dbReference>
<name>A0A6P8IWB1_ACTTE</name>
<dbReference type="KEGG" id="aten:116304710"/>
<evidence type="ECO:0000256" key="1">
    <source>
        <dbReference type="SAM" id="Coils"/>
    </source>
</evidence>
<dbReference type="InParanoid" id="A0A6P8IWB1"/>
<sequence>MGGGESRVETRFNFVDTTTQILEFAREAEERRLAEERRRIEAEERRRIEKEREDRIEFERQCYLAEQDEIRRAEELSLILEQERLERERQKKIELETKAAEERSALFNYKLGNRTKFQNVRSLNLSKLRIGVFGPTGSGKSCFINTCERAVLQTDKGSVPIATSGSEGTIVLEDYLSQMFFRLVDTRGFFSYDHHEGREMTDIMYGRIKSGDPIGRQRIKQIYNEGSEEVPLEEWLHGVVLVVKANDVRLRNGSLEMYLKPMREILHSVGLSPVAVVTHRDTLHTQEECDNALESASAATGSSRSHTFFVANYCPNNPGPNVETELEIFEILRVALFNSEKYVANAKQRRNEKIEVEIKKALDSKMTRKPHAIVTEAPVDVFLGAMKSKYEWPEETLHSLLKTLNEQDVKTLDILASCWTDIHCEFPLYWSKTVEAALKKMLMI</sequence>
<gene>
    <name evidence="3" type="primary">LOC116304710</name>
</gene>
<dbReference type="OrthoDB" id="25620at2759"/>
<evidence type="ECO:0000313" key="3">
    <source>
        <dbReference type="RefSeq" id="XP_031570340.1"/>
    </source>
</evidence>
<dbReference type="InterPro" id="IPR027417">
    <property type="entry name" value="P-loop_NTPase"/>
</dbReference>
<accession>A0A6P8IWB1</accession>
<evidence type="ECO:0000313" key="2">
    <source>
        <dbReference type="Proteomes" id="UP000515163"/>
    </source>
</evidence>
<organism evidence="2 3">
    <name type="scientific">Actinia tenebrosa</name>
    <name type="common">Australian red waratah sea anemone</name>
    <dbReference type="NCBI Taxonomy" id="6105"/>
    <lineage>
        <taxon>Eukaryota</taxon>
        <taxon>Metazoa</taxon>
        <taxon>Cnidaria</taxon>
        <taxon>Anthozoa</taxon>
        <taxon>Hexacorallia</taxon>
        <taxon>Actiniaria</taxon>
        <taxon>Actiniidae</taxon>
        <taxon>Actinia</taxon>
    </lineage>
</organism>
<dbReference type="Proteomes" id="UP000515163">
    <property type="component" value="Unplaced"/>
</dbReference>
<reference evidence="3" key="1">
    <citation type="submission" date="2025-08" db="UniProtKB">
        <authorList>
            <consortium name="RefSeq"/>
        </authorList>
    </citation>
    <scope>IDENTIFICATION</scope>
</reference>
<keyword evidence="2" id="KW-1185">Reference proteome</keyword>
<dbReference type="Gene3D" id="3.40.50.300">
    <property type="entry name" value="P-loop containing nucleotide triphosphate hydrolases"/>
    <property type="match status" value="1"/>
</dbReference>
<dbReference type="PANTHER" id="PTHR14241">
    <property type="entry name" value="INTERFERON-INDUCED PROTEIN 44"/>
    <property type="match status" value="1"/>
</dbReference>
<feature type="coiled-coil region" evidence="1">
    <location>
        <begin position="25"/>
        <end position="105"/>
    </location>
</feature>
<protein>
    <submittedName>
        <fullName evidence="3">Uncharacterized protein LOC116304710</fullName>
    </submittedName>
</protein>
<keyword evidence="1" id="KW-0175">Coiled coil</keyword>
<dbReference type="PANTHER" id="PTHR14241:SF31">
    <property type="entry name" value="RIBOSOMAL PROTEIN S23 MITOCHONDRIAL CONSERVED DOMAIN-CONTAINING PROTEIN"/>
    <property type="match status" value="1"/>
</dbReference>
<proteinExistence type="predicted"/>
<dbReference type="SUPFAM" id="SSF52540">
    <property type="entry name" value="P-loop containing nucleoside triphosphate hydrolases"/>
    <property type="match status" value="1"/>
</dbReference>
<dbReference type="RefSeq" id="XP_031570340.1">
    <property type="nucleotide sequence ID" value="XM_031714480.1"/>
</dbReference>
<dbReference type="GeneID" id="116304710"/>